<reference evidence="2 3" key="1">
    <citation type="submission" date="2018-05" db="EMBL/GenBank/DDBJ databases">
        <title>Pararhodobacter marina sp. nov., isolated from deep-sea water of the Indian Ocean.</title>
        <authorList>
            <person name="Lai Q.Sr."/>
            <person name="Liu X."/>
            <person name="Shao Z."/>
        </authorList>
    </citation>
    <scope>NUCLEOTIDE SEQUENCE [LARGE SCALE GENOMIC DNA]</scope>
    <source>
        <strain evidence="2 3">CIC4N-9</strain>
    </source>
</reference>
<keyword evidence="1" id="KW-0812">Transmembrane</keyword>
<protein>
    <recommendedName>
        <fullName evidence="4">CTP synthetase</fullName>
    </recommendedName>
</protein>
<evidence type="ECO:0000313" key="2">
    <source>
        <dbReference type="EMBL" id="PWE26618.1"/>
    </source>
</evidence>
<dbReference type="RefSeq" id="WP_109535342.1">
    <property type="nucleotide sequence ID" value="NZ_CAXPUO010000004.1"/>
</dbReference>
<dbReference type="EMBL" id="QEYD01000018">
    <property type="protein sequence ID" value="PWE26618.1"/>
    <property type="molecule type" value="Genomic_DNA"/>
</dbReference>
<evidence type="ECO:0000256" key="1">
    <source>
        <dbReference type="SAM" id="Phobius"/>
    </source>
</evidence>
<keyword evidence="1" id="KW-1133">Transmembrane helix</keyword>
<dbReference type="OrthoDB" id="7510999at2"/>
<proteinExistence type="predicted"/>
<gene>
    <name evidence="2" type="ORF">C4N9_21200</name>
</gene>
<name>A0A2U2C411_9RHOB</name>
<evidence type="ECO:0008006" key="4">
    <source>
        <dbReference type="Google" id="ProtNLM"/>
    </source>
</evidence>
<accession>A0A2U2C411</accession>
<feature type="transmembrane region" description="Helical" evidence="1">
    <location>
        <begin position="32"/>
        <end position="54"/>
    </location>
</feature>
<feature type="transmembrane region" description="Helical" evidence="1">
    <location>
        <begin position="7"/>
        <end position="26"/>
    </location>
</feature>
<evidence type="ECO:0000313" key="3">
    <source>
        <dbReference type="Proteomes" id="UP000244940"/>
    </source>
</evidence>
<dbReference type="Proteomes" id="UP000244940">
    <property type="component" value="Unassembled WGS sequence"/>
</dbReference>
<keyword evidence="3" id="KW-1185">Reference proteome</keyword>
<organism evidence="2 3">
    <name type="scientific">Pararhodobacter marinus</name>
    <dbReference type="NCBI Taxonomy" id="2184063"/>
    <lineage>
        <taxon>Bacteria</taxon>
        <taxon>Pseudomonadati</taxon>
        <taxon>Pseudomonadota</taxon>
        <taxon>Alphaproteobacteria</taxon>
        <taxon>Rhodobacterales</taxon>
        <taxon>Paracoccaceae</taxon>
        <taxon>Pararhodobacter</taxon>
    </lineage>
</organism>
<sequence>MARLMMILYAVIGTTLAGIGVVAAVSLNLYEFQAIIVAAVIGAVLGLPVSWLVARKLENI</sequence>
<dbReference type="AlphaFoldDB" id="A0A2U2C411"/>
<comment type="caution">
    <text evidence="2">The sequence shown here is derived from an EMBL/GenBank/DDBJ whole genome shotgun (WGS) entry which is preliminary data.</text>
</comment>
<dbReference type="GeneID" id="94367416"/>
<keyword evidence="1" id="KW-0472">Membrane</keyword>